<proteinExistence type="inferred from homology"/>
<dbReference type="Proteomes" id="UP001190336">
    <property type="component" value="Chromosome"/>
</dbReference>
<evidence type="ECO:0000256" key="6">
    <source>
        <dbReference type="ARBA" id="ARBA00023136"/>
    </source>
</evidence>
<comment type="similarity">
    <text evidence="2">Belongs to the EccE family.</text>
</comment>
<comment type="subcellular location">
    <subcellularLocation>
        <location evidence="1">Cell membrane</location>
    </subcellularLocation>
</comment>
<reference evidence="9 10" key="1">
    <citation type="submission" date="2023-08" db="EMBL/GenBank/DDBJ databases">
        <authorList>
            <person name="Folkvardsen B D."/>
            <person name="Norman A."/>
        </authorList>
    </citation>
    <scope>NUCLEOTIDE SEQUENCE [LARGE SCALE GENOMIC DNA]</scope>
    <source>
        <strain evidence="9 10">Mu0083</strain>
    </source>
</reference>
<evidence type="ECO:0000256" key="4">
    <source>
        <dbReference type="ARBA" id="ARBA00022692"/>
    </source>
</evidence>
<feature type="domain" description="Type VII secretion system protein EccE" evidence="8">
    <location>
        <begin position="185"/>
        <end position="259"/>
    </location>
</feature>
<dbReference type="InterPro" id="IPR021368">
    <property type="entry name" value="T7SS_EccE"/>
</dbReference>
<name>A0ABM9LF80_9MYCO</name>
<evidence type="ECO:0000313" key="10">
    <source>
        <dbReference type="Proteomes" id="UP001190336"/>
    </source>
</evidence>
<dbReference type="RefSeq" id="WP_308476816.1">
    <property type="nucleotide sequence ID" value="NZ_OY726394.1"/>
</dbReference>
<keyword evidence="6 7" id="KW-0472">Membrane</keyword>
<organism evidence="9 10">
    <name type="scientific">[Mycobacterium] kokjensenii</name>
    <dbReference type="NCBI Taxonomy" id="3064287"/>
    <lineage>
        <taxon>Bacteria</taxon>
        <taxon>Bacillati</taxon>
        <taxon>Actinomycetota</taxon>
        <taxon>Actinomycetes</taxon>
        <taxon>Mycobacteriales</taxon>
        <taxon>Mycobacteriaceae</taxon>
        <taxon>Mycolicibacter</taxon>
    </lineage>
</organism>
<evidence type="ECO:0000313" key="9">
    <source>
        <dbReference type="EMBL" id="CAJ1497919.1"/>
    </source>
</evidence>
<dbReference type="Pfam" id="PF11203">
    <property type="entry name" value="EccE"/>
    <property type="match status" value="1"/>
</dbReference>
<keyword evidence="3" id="KW-1003">Cell membrane</keyword>
<accession>A0ABM9LF80</accession>
<evidence type="ECO:0000256" key="3">
    <source>
        <dbReference type="ARBA" id="ARBA00022475"/>
    </source>
</evidence>
<evidence type="ECO:0000256" key="1">
    <source>
        <dbReference type="ARBA" id="ARBA00004236"/>
    </source>
</evidence>
<evidence type="ECO:0000259" key="8">
    <source>
        <dbReference type="Pfam" id="PF11203"/>
    </source>
</evidence>
<sequence>MKAQYALGLNLSWLRVTTVFLIDVGILVLAGRWPGDPKIADYVWWSGVGVAALIGIIALVTYRRVPLSTRWAAWVADQFTDPEAALERGRTPAIDHHRRFGREPVGVREHEGRLVTAIAVSGRPIPASGRHRRDTDTLLPIERLAAGLRQFDVRLDSIDVVSVGTRDEPRAAAEVDIEEEPSMPDSRRTWIVLRMDPQHNVNAVATRDSLAATMAAATERLAEDIDSRQLSAQVVRADEFDDIDEAVLAGLEAAQLRHRLFRARPPGHIGNFWVSPPDITPENLEHLWYPETDATVVTVRLARGGGRTAEISVLVRYHSAEPLSRNVRAALNRFVGRRQLDAVCASLPAPSALRRMVVPGRNLLDGEHLPVSVDVVDEYTPASVGVRE</sequence>
<dbReference type="NCBIfam" id="TIGR03923">
    <property type="entry name" value="T7SS_EccE"/>
    <property type="match status" value="1"/>
</dbReference>
<protein>
    <submittedName>
        <fullName evidence="9">Type VII secretion protein EccE</fullName>
    </submittedName>
</protein>
<dbReference type="EMBL" id="OY726394">
    <property type="protein sequence ID" value="CAJ1497919.1"/>
    <property type="molecule type" value="Genomic_DNA"/>
</dbReference>
<gene>
    <name evidence="9" type="primary">eccE</name>
    <name evidence="9" type="ORF">MU0083_001797</name>
</gene>
<keyword evidence="5 7" id="KW-1133">Transmembrane helix</keyword>
<keyword evidence="4 7" id="KW-0812">Transmembrane</keyword>
<evidence type="ECO:0000256" key="2">
    <source>
        <dbReference type="ARBA" id="ARBA00007759"/>
    </source>
</evidence>
<dbReference type="InterPro" id="IPR050051">
    <property type="entry name" value="EccE_dom"/>
</dbReference>
<evidence type="ECO:0000256" key="7">
    <source>
        <dbReference type="SAM" id="Phobius"/>
    </source>
</evidence>
<evidence type="ECO:0000256" key="5">
    <source>
        <dbReference type="ARBA" id="ARBA00022989"/>
    </source>
</evidence>
<feature type="transmembrane region" description="Helical" evidence="7">
    <location>
        <begin position="12"/>
        <end position="30"/>
    </location>
</feature>
<keyword evidence="10" id="KW-1185">Reference proteome</keyword>
<feature type="transmembrane region" description="Helical" evidence="7">
    <location>
        <begin position="42"/>
        <end position="62"/>
    </location>
</feature>